<feature type="transmembrane region" description="Helical" evidence="1">
    <location>
        <begin position="132"/>
        <end position="151"/>
    </location>
</feature>
<keyword evidence="3" id="KW-1185">Reference proteome</keyword>
<feature type="transmembrane region" description="Helical" evidence="1">
    <location>
        <begin position="91"/>
        <end position="112"/>
    </location>
</feature>
<comment type="caution">
    <text evidence="2">The sequence shown here is derived from an EMBL/GenBank/DDBJ whole genome shotgun (WGS) entry which is preliminary data.</text>
</comment>
<dbReference type="Proteomes" id="UP001595797">
    <property type="component" value="Unassembled WGS sequence"/>
</dbReference>
<proteinExistence type="predicted"/>
<dbReference type="EMBL" id="JBHSIW010000024">
    <property type="protein sequence ID" value="MFC4905002.1"/>
    <property type="molecule type" value="Genomic_DNA"/>
</dbReference>
<sequence>MTTPRRGPGCCALCSAQPLLLPGLKQWRSRTRADAEPGRWVTAVDTMIPVRALLVAFLLVAVNPKTAVLVVSAAAAIGTATSAVVHQVAALALFTLVASLGVAAPVLLRVALGDRAGPLLTAAKAWMTANGALVVTSVLVVLGAVLLGNGLSGLRPD</sequence>
<keyword evidence="1" id="KW-0812">Transmembrane</keyword>
<protein>
    <submittedName>
        <fullName evidence="2">GAP family protein</fullName>
    </submittedName>
</protein>
<keyword evidence="1" id="KW-0472">Membrane</keyword>
<dbReference type="Pfam" id="PF11139">
    <property type="entry name" value="SfLAP"/>
    <property type="match status" value="1"/>
</dbReference>
<reference evidence="3" key="1">
    <citation type="journal article" date="2019" name="Int. J. Syst. Evol. Microbiol.">
        <title>The Global Catalogue of Microorganisms (GCM) 10K type strain sequencing project: providing services to taxonomists for standard genome sequencing and annotation.</title>
        <authorList>
            <consortium name="The Broad Institute Genomics Platform"/>
            <consortium name="The Broad Institute Genome Sequencing Center for Infectious Disease"/>
            <person name="Wu L."/>
            <person name="Ma J."/>
        </authorList>
    </citation>
    <scope>NUCLEOTIDE SEQUENCE [LARGE SCALE GENOMIC DNA]</scope>
    <source>
        <strain evidence="3">CGMCC 4.6946</strain>
    </source>
</reference>
<evidence type="ECO:0000313" key="3">
    <source>
        <dbReference type="Proteomes" id="UP001595797"/>
    </source>
</evidence>
<dbReference type="InterPro" id="IPR021315">
    <property type="entry name" value="Gap/Sap"/>
</dbReference>
<keyword evidence="1" id="KW-1133">Transmembrane helix</keyword>
<organism evidence="2 3">
    <name type="scientific">Kocuria oceani</name>
    <dbReference type="NCBI Taxonomy" id="988827"/>
    <lineage>
        <taxon>Bacteria</taxon>
        <taxon>Bacillati</taxon>
        <taxon>Actinomycetota</taxon>
        <taxon>Actinomycetes</taxon>
        <taxon>Micrococcales</taxon>
        <taxon>Micrococcaceae</taxon>
        <taxon>Kocuria</taxon>
    </lineage>
</organism>
<dbReference type="RefSeq" id="WP_277551385.1">
    <property type="nucleotide sequence ID" value="NZ_JARAMH010000008.1"/>
</dbReference>
<accession>A0ABV9TQA2</accession>
<evidence type="ECO:0000313" key="2">
    <source>
        <dbReference type="EMBL" id="MFC4905002.1"/>
    </source>
</evidence>
<gene>
    <name evidence="2" type="ORF">ACFPCS_15640</name>
</gene>
<name>A0ABV9TQA2_9MICC</name>
<evidence type="ECO:0000256" key="1">
    <source>
        <dbReference type="SAM" id="Phobius"/>
    </source>
</evidence>